<dbReference type="HOGENOM" id="CLU_020336_16_2_6"/>
<sequence>MAIEALRQLRTARLHLHYADSGPADGPVAVLLHGWPDSILGWSDLVAALNAAGWRTLVPFLRGFGPNRFLAPDTPRSGQACAIAADVEALADGLDIERFALIGHDWGARASYALAALRSERIERLVALSVGHAPPAPLGLRQAQNYWYHWYFALPRGEAALREDPRALCRHLWQSWSPGWAFPDSLFEAAAQAFDNPDWIAVTLHSYRQRWGFAAGDPAHATWEGRLAQGLPIPVPTLVLHGADDRCNDPSTSADASLFVGRYRRLLLPGVGHFPQREAPETVSAAVLDWLGTPGQAGNRAL</sequence>
<dbReference type="EnsemblBacteria" id="ACO78386">
    <property type="protein sequence ID" value="ACO78386"/>
    <property type="gene ID" value="Avin_21950"/>
</dbReference>
<dbReference type="Pfam" id="PF00561">
    <property type="entry name" value="Abhydrolase_1"/>
    <property type="match status" value="1"/>
</dbReference>
<evidence type="ECO:0000313" key="4">
    <source>
        <dbReference type="Proteomes" id="UP000002424"/>
    </source>
</evidence>
<gene>
    <name evidence="3" type="ordered locus">Avin_21950</name>
</gene>
<dbReference type="PANTHER" id="PTHR43329">
    <property type="entry name" value="EPOXIDE HYDROLASE"/>
    <property type="match status" value="1"/>
</dbReference>
<proteinExistence type="predicted"/>
<dbReference type="SUPFAM" id="SSF53474">
    <property type="entry name" value="alpha/beta-Hydrolases"/>
    <property type="match status" value="1"/>
</dbReference>
<dbReference type="AlphaFoldDB" id="C1DG75"/>
<dbReference type="Gene3D" id="3.40.50.1820">
    <property type="entry name" value="alpha/beta hydrolase"/>
    <property type="match status" value="1"/>
</dbReference>
<dbReference type="ESTHER" id="azovd-c1dg75">
    <property type="family name" value="Epoxide_hydrolase"/>
</dbReference>
<dbReference type="RefSeq" id="WP_012700785.1">
    <property type="nucleotide sequence ID" value="NC_012560.1"/>
</dbReference>
<keyword evidence="1 3" id="KW-0378">Hydrolase</keyword>
<accession>C1DG75</accession>
<dbReference type="EMBL" id="CP001157">
    <property type="protein sequence ID" value="ACO78386.1"/>
    <property type="molecule type" value="Genomic_DNA"/>
</dbReference>
<keyword evidence="4" id="KW-1185">Reference proteome</keyword>
<dbReference type="InterPro" id="IPR000073">
    <property type="entry name" value="AB_hydrolase_1"/>
</dbReference>
<dbReference type="InterPro" id="IPR029058">
    <property type="entry name" value="AB_hydrolase_fold"/>
</dbReference>
<reference evidence="3 4" key="1">
    <citation type="journal article" date="2009" name="J. Bacteriol.">
        <title>Genome sequence of Azotobacter vinelandii, an obligate aerobe specialized to support diverse anaerobic metabolic processes.</title>
        <authorList>
            <person name="Setubal J.C."/>
            <person name="dos Santos P."/>
            <person name="Goldman B.S."/>
            <person name="Ertesvag H."/>
            <person name="Espin G."/>
            <person name="Rubio L.M."/>
            <person name="Valla S."/>
            <person name="Almeida N.F."/>
            <person name="Balasubramanian D."/>
            <person name="Cromes L."/>
            <person name="Curatti L."/>
            <person name="Du Z."/>
            <person name="Godsy E."/>
            <person name="Goodner B."/>
            <person name="Hellner-Burris K."/>
            <person name="Hernandez J.A."/>
            <person name="Houmiel K."/>
            <person name="Imperial J."/>
            <person name="Kennedy C."/>
            <person name="Larson T.J."/>
            <person name="Latreille P."/>
            <person name="Ligon L.S."/>
            <person name="Lu J."/>
            <person name="Maerk M."/>
            <person name="Miller N.M."/>
            <person name="Norton S."/>
            <person name="O'Carroll I.P."/>
            <person name="Paulsen I."/>
            <person name="Raulfs E.C."/>
            <person name="Roemer R."/>
            <person name="Rosser J."/>
            <person name="Segura D."/>
            <person name="Slater S."/>
            <person name="Stricklin S.L."/>
            <person name="Studholme D.J."/>
            <person name="Sun J."/>
            <person name="Viana C.J."/>
            <person name="Wallin E."/>
            <person name="Wang B."/>
            <person name="Wheeler C."/>
            <person name="Zhu H."/>
            <person name="Dean D.R."/>
            <person name="Dixon R."/>
            <person name="Wood D."/>
        </authorList>
    </citation>
    <scope>NUCLEOTIDE SEQUENCE [LARGE SCALE GENOMIC DNA]</scope>
    <source>
        <strain evidence="4">DJ / ATCC BAA-1303</strain>
    </source>
</reference>
<dbReference type="Proteomes" id="UP000002424">
    <property type="component" value="Chromosome"/>
</dbReference>
<organism evidence="3 4">
    <name type="scientific">Azotobacter vinelandii (strain DJ / ATCC BAA-1303)</name>
    <dbReference type="NCBI Taxonomy" id="322710"/>
    <lineage>
        <taxon>Bacteria</taxon>
        <taxon>Pseudomonadati</taxon>
        <taxon>Pseudomonadota</taxon>
        <taxon>Gammaproteobacteria</taxon>
        <taxon>Pseudomonadales</taxon>
        <taxon>Pseudomonadaceae</taxon>
        <taxon>Azotobacter</taxon>
    </lineage>
</organism>
<dbReference type="KEGG" id="avn:Avin_21950"/>
<dbReference type="PRINTS" id="PR00412">
    <property type="entry name" value="EPOXHYDRLASE"/>
</dbReference>
<feature type="domain" description="AB hydrolase-1" evidence="2">
    <location>
        <begin position="30"/>
        <end position="279"/>
    </location>
</feature>
<dbReference type="InterPro" id="IPR000639">
    <property type="entry name" value="Epox_hydrolase-like"/>
</dbReference>
<protein>
    <submittedName>
        <fullName evidence="3">Alpha/beta hydrolase fold protein</fullName>
    </submittedName>
</protein>
<name>C1DG75_AZOVD</name>
<dbReference type="OrthoDB" id="9780765at2"/>
<evidence type="ECO:0000256" key="1">
    <source>
        <dbReference type="ARBA" id="ARBA00022801"/>
    </source>
</evidence>
<evidence type="ECO:0000313" key="3">
    <source>
        <dbReference type="EMBL" id="ACO78386.1"/>
    </source>
</evidence>
<dbReference type="GeneID" id="88185400"/>
<dbReference type="eggNOG" id="COG2267">
    <property type="taxonomic scope" value="Bacteria"/>
</dbReference>
<evidence type="ECO:0000259" key="2">
    <source>
        <dbReference type="Pfam" id="PF00561"/>
    </source>
</evidence>
<dbReference type="STRING" id="322710.Avin_21950"/>
<dbReference type="GO" id="GO:0016787">
    <property type="term" value="F:hydrolase activity"/>
    <property type="evidence" value="ECO:0007669"/>
    <property type="project" value="UniProtKB-KW"/>
</dbReference>